<evidence type="ECO:0000313" key="2">
    <source>
        <dbReference type="Proteomes" id="UP000747110"/>
    </source>
</evidence>
<reference evidence="1" key="1">
    <citation type="journal article" date="2021" name="Proc. Natl. Acad. Sci. U.S.A.">
        <title>Three genomes in the algal genus Volvox reveal the fate of a haploid sex-determining region after a transition to homothallism.</title>
        <authorList>
            <person name="Yamamoto K."/>
            <person name="Hamaji T."/>
            <person name="Kawai-Toyooka H."/>
            <person name="Matsuzaki R."/>
            <person name="Takahashi F."/>
            <person name="Nishimura Y."/>
            <person name="Kawachi M."/>
            <person name="Noguchi H."/>
            <person name="Minakuchi Y."/>
            <person name="Umen J.G."/>
            <person name="Toyoda A."/>
            <person name="Nozaki H."/>
        </authorList>
    </citation>
    <scope>NUCLEOTIDE SEQUENCE</scope>
    <source>
        <strain evidence="1">NIES-3786</strain>
    </source>
</reference>
<accession>A0A8J4FCT9</accession>
<proteinExistence type="predicted"/>
<name>A0A8J4FCT9_9CHLO</name>
<dbReference type="Proteomes" id="UP000747110">
    <property type="component" value="Unassembled WGS sequence"/>
</dbReference>
<evidence type="ECO:0000313" key="1">
    <source>
        <dbReference type="EMBL" id="GIL70921.1"/>
    </source>
</evidence>
<gene>
    <name evidence="1" type="ORF">Vretifemale_1587</name>
</gene>
<dbReference type="AlphaFoldDB" id="A0A8J4FCT9"/>
<dbReference type="EMBL" id="BNCP01000002">
    <property type="protein sequence ID" value="GIL70921.1"/>
    <property type="molecule type" value="Genomic_DNA"/>
</dbReference>
<feature type="non-terminal residue" evidence="1">
    <location>
        <position position="1"/>
    </location>
</feature>
<comment type="caution">
    <text evidence="1">The sequence shown here is derived from an EMBL/GenBank/DDBJ whole genome shotgun (WGS) entry which is preliminary data.</text>
</comment>
<keyword evidence="2" id="KW-1185">Reference proteome</keyword>
<organism evidence="1 2">
    <name type="scientific">Volvox reticuliferus</name>
    <dbReference type="NCBI Taxonomy" id="1737510"/>
    <lineage>
        <taxon>Eukaryota</taxon>
        <taxon>Viridiplantae</taxon>
        <taxon>Chlorophyta</taxon>
        <taxon>core chlorophytes</taxon>
        <taxon>Chlorophyceae</taxon>
        <taxon>CS clade</taxon>
        <taxon>Chlamydomonadales</taxon>
        <taxon>Volvocaceae</taxon>
        <taxon>Volvox</taxon>
    </lineage>
</organism>
<protein>
    <submittedName>
        <fullName evidence="1">Uncharacterized protein</fullName>
    </submittedName>
</protein>
<sequence length="99" mass="9695">LKAMAAAAVEAAAAGADGLLSTALHAPSTSRSAAAAATLESLERLRSMASMLDNKAVAPGVRNEEGADVGSWAAACGGSVAADTPIAVDAGVGRCRRRC</sequence>